<keyword evidence="4" id="KW-1185">Reference proteome</keyword>
<organism evidence="3 4">
    <name type="scientific">Arthrobacter pigmenti</name>
    <dbReference type="NCBI Taxonomy" id="271432"/>
    <lineage>
        <taxon>Bacteria</taxon>
        <taxon>Bacillati</taxon>
        <taxon>Actinomycetota</taxon>
        <taxon>Actinomycetes</taxon>
        <taxon>Micrococcales</taxon>
        <taxon>Micrococcaceae</taxon>
        <taxon>Arthrobacter</taxon>
    </lineage>
</organism>
<reference evidence="3 4" key="1">
    <citation type="submission" date="2020-03" db="EMBL/GenBank/DDBJ databases">
        <title>Sequencing the genomes of 1000 actinobacteria strains.</title>
        <authorList>
            <person name="Klenk H.-P."/>
        </authorList>
    </citation>
    <scope>NUCLEOTIDE SEQUENCE [LARGE SCALE GENOMIC DNA]</scope>
    <source>
        <strain evidence="3 4">DSM 16403</strain>
    </source>
</reference>
<sequence length="141" mass="14422">MSITAQAVMRLVLCVSLLVAFTTSAAAALCLQTEQHTPGVMTGSGMAMDSSAPGSGSEGMFMSAGSEGSSSTHACCHQQASTPDPVTPPQRAVPTEPTAVFSLAVMQLPAEHGQPPGLFDPALEKRDHLAPSLTALSISRT</sequence>
<feature type="region of interest" description="Disordered" evidence="1">
    <location>
        <begin position="47"/>
        <end position="94"/>
    </location>
</feature>
<evidence type="ECO:0000256" key="2">
    <source>
        <dbReference type="SAM" id="SignalP"/>
    </source>
</evidence>
<feature type="compositionally biased region" description="Polar residues" evidence="1">
    <location>
        <begin position="66"/>
        <end position="84"/>
    </location>
</feature>
<keyword evidence="2" id="KW-0732">Signal</keyword>
<protein>
    <recommendedName>
        <fullName evidence="5">DUF2946 domain-containing protein</fullName>
    </recommendedName>
</protein>
<feature type="chain" id="PRO_5032947900" description="DUF2946 domain-containing protein" evidence="2">
    <location>
        <begin position="28"/>
        <end position="141"/>
    </location>
</feature>
<dbReference type="EMBL" id="JAATJL010000001">
    <property type="protein sequence ID" value="NJC22668.1"/>
    <property type="molecule type" value="Genomic_DNA"/>
</dbReference>
<name>A0A846RHE1_9MICC</name>
<evidence type="ECO:0000256" key="1">
    <source>
        <dbReference type="SAM" id="MobiDB-lite"/>
    </source>
</evidence>
<dbReference type="RefSeq" id="WP_167993404.1">
    <property type="nucleotide sequence ID" value="NZ_JAATJL010000001.1"/>
</dbReference>
<proteinExistence type="predicted"/>
<accession>A0A846RHE1</accession>
<evidence type="ECO:0008006" key="5">
    <source>
        <dbReference type="Google" id="ProtNLM"/>
    </source>
</evidence>
<dbReference type="Proteomes" id="UP000547458">
    <property type="component" value="Unassembled WGS sequence"/>
</dbReference>
<dbReference type="AlphaFoldDB" id="A0A846RHE1"/>
<evidence type="ECO:0000313" key="4">
    <source>
        <dbReference type="Proteomes" id="UP000547458"/>
    </source>
</evidence>
<evidence type="ECO:0000313" key="3">
    <source>
        <dbReference type="EMBL" id="NJC22668.1"/>
    </source>
</evidence>
<gene>
    <name evidence="3" type="ORF">BJ994_001744</name>
</gene>
<feature type="signal peptide" evidence="2">
    <location>
        <begin position="1"/>
        <end position="27"/>
    </location>
</feature>
<comment type="caution">
    <text evidence="3">The sequence shown here is derived from an EMBL/GenBank/DDBJ whole genome shotgun (WGS) entry which is preliminary data.</text>
</comment>